<evidence type="ECO:0000313" key="4">
    <source>
        <dbReference type="Proteomes" id="UP000693970"/>
    </source>
</evidence>
<keyword evidence="3" id="KW-0378">Hydrolase</keyword>
<keyword evidence="3" id="KW-0067">ATP-binding</keyword>
<evidence type="ECO:0000313" key="3">
    <source>
        <dbReference type="EMBL" id="KAG7346386.1"/>
    </source>
</evidence>
<keyword evidence="4" id="KW-1185">Reference proteome</keyword>
<feature type="compositionally biased region" description="Acidic residues" evidence="1">
    <location>
        <begin position="281"/>
        <end position="292"/>
    </location>
</feature>
<dbReference type="AlphaFoldDB" id="A0A9K3KN30"/>
<dbReference type="PANTHER" id="PTHR33418">
    <property type="entry name" value="HELICASE-ASSOCIATED"/>
    <property type="match status" value="1"/>
</dbReference>
<reference evidence="3" key="2">
    <citation type="submission" date="2021-04" db="EMBL/GenBank/DDBJ databases">
        <authorList>
            <person name="Podell S."/>
        </authorList>
    </citation>
    <scope>NUCLEOTIDE SEQUENCE</scope>
    <source>
        <strain evidence="3">Hildebrandi</strain>
    </source>
</reference>
<dbReference type="EMBL" id="JAGRRH010000021">
    <property type="protein sequence ID" value="KAG7346386.1"/>
    <property type="molecule type" value="Genomic_DNA"/>
</dbReference>
<protein>
    <submittedName>
        <fullName evidence="3">Helicase domain protein</fullName>
    </submittedName>
</protein>
<gene>
    <name evidence="3" type="ORF">IV203_005454</name>
</gene>
<accession>A0A9K3KN30</accession>
<dbReference type="Proteomes" id="UP000693970">
    <property type="component" value="Unassembled WGS sequence"/>
</dbReference>
<organism evidence="3 4">
    <name type="scientific">Nitzschia inconspicua</name>
    <dbReference type="NCBI Taxonomy" id="303405"/>
    <lineage>
        <taxon>Eukaryota</taxon>
        <taxon>Sar</taxon>
        <taxon>Stramenopiles</taxon>
        <taxon>Ochrophyta</taxon>
        <taxon>Bacillariophyta</taxon>
        <taxon>Bacillariophyceae</taxon>
        <taxon>Bacillariophycidae</taxon>
        <taxon>Bacillariales</taxon>
        <taxon>Bacillariaceae</taxon>
        <taxon>Nitzschia</taxon>
    </lineage>
</organism>
<keyword evidence="3" id="KW-0347">Helicase</keyword>
<evidence type="ECO:0000259" key="2">
    <source>
        <dbReference type="Pfam" id="PF03457"/>
    </source>
</evidence>
<reference evidence="3" key="1">
    <citation type="journal article" date="2021" name="Sci. Rep.">
        <title>Diploid genomic architecture of Nitzschia inconspicua, an elite biomass production diatom.</title>
        <authorList>
            <person name="Oliver A."/>
            <person name="Podell S."/>
            <person name="Pinowska A."/>
            <person name="Traller J.C."/>
            <person name="Smith S.R."/>
            <person name="McClure R."/>
            <person name="Beliaev A."/>
            <person name="Bohutskyi P."/>
            <person name="Hill E.A."/>
            <person name="Rabines A."/>
            <person name="Zheng H."/>
            <person name="Allen L.Z."/>
            <person name="Kuo A."/>
            <person name="Grigoriev I.V."/>
            <person name="Allen A.E."/>
            <person name="Hazlebeck D."/>
            <person name="Allen E.E."/>
        </authorList>
    </citation>
    <scope>NUCLEOTIDE SEQUENCE</scope>
    <source>
        <strain evidence="3">Hildebrandi</strain>
    </source>
</reference>
<feature type="domain" description="Helicase-associated" evidence="2">
    <location>
        <begin position="117"/>
        <end position="183"/>
    </location>
</feature>
<evidence type="ECO:0000256" key="1">
    <source>
        <dbReference type="SAM" id="MobiDB-lite"/>
    </source>
</evidence>
<feature type="region of interest" description="Disordered" evidence="1">
    <location>
        <begin position="265"/>
        <end position="300"/>
    </location>
</feature>
<dbReference type="InterPro" id="IPR005114">
    <property type="entry name" value="Helicase_assoc"/>
</dbReference>
<dbReference type="Pfam" id="PF03457">
    <property type="entry name" value="HA"/>
    <property type="match status" value="3"/>
</dbReference>
<dbReference type="GO" id="GO:0004386">
    <property type="term" value="F:helicase activity"/>
    <property type="evidence" value="ECO:0007669"/>
    <property type="project" value="UniProtKB-KW"/>
</dbReference>
<dbReference type="OrthoDB" id="38579at2759"/>
<sequence length="300" mass="35843">MTTRKRNEDEEFDDEPIAKRVADAASMMEQQDVARPITFEDQAHWNRMFFELMLYRANYGNVNVKSTDEKYQGLYRWIVQLRKDYKIRERNPEESTLTADQIKTLESVRFAFTTRGEEHWQKNYEKLQEYKKEHGHVLVPRQCEIPGLGDWVTSQRQQYHEYVQGKPTPLTKQRKELLDEIGFQWRIRNRPEWTMKYEELIKYKEKHGDTRVPQHYSDNRALGKWVAKQREQYKLLKKGKHSFLTPDRLEKLNSIGFVWSVRGETIDDGPDVMVPPPKKEEEEEEKVEEDKGDAENSVSI</sequence>
<comment type="caution">
    <text evidence="3">The sequence shown here is derived from an EMBL/GenBank/DDBJ whole genome shotgun (WGS) entry which is preliminary data.</text>
</comment>
<feature type="domain" description="Helicase-associated" evidence="2">
    <location>
        <begin position="42"/>
        <end position="108"/>
    </location>
</feature>
<keyword evidence="3" id="KW-0547">Nucleotide-binding</keyword>
<dbReference type="PANTHER" id="PTHR33418:SF1">
    <property type="entry name" value="HELICASE-ASSOCIATED DOMAIN-CONTAINING PROTEIN"/>
    <property type="match status" value="1"/>
</dbReference>
<name>A0A9K3KN30_9STRA</name>
<feature type="domain" description="Helicase-associated" evidence="2">
    <location>
        <begin position="192"/>
        <end position="257"/>
    </location>
</feature>
<proteinExistence type="predicted"/>